<evidence type="ECO:0000313" key="18">
    <source>
        <dbReference type="EMBL" id="CAG5117955.1"/>
    </source>
</evidence>
<dbReference type="GO" id="GO:0005634">
    <property type="term" value="C:nucleus"/>
    <property type="evidence" value="ECO:0007669"/>
    <property type="project" value="UniProtKB-SubCell"/>
</dbReference>
<keyword evidence="8" id="KW-0597">Phosphoprotein</keyword>
<comment type="caution">
    <text evidence="18">The sequence shown here is derived from an EMBL/GenBank/DDBJ whole genome shotgun (WGS) entry which is preliminary data.</text>
</comment>
<keyword evidence="11 14" id="KW-0226">DNA condensation</keyword>
<dbReference type="InterPro" id="IPR007673">
    <property type="entry name" value="Condensin_cplx_su1"/>
</dbReference>
<dbReference type="FunFam" id="1.25.10.10:FF:000695">
    <property type="entry name" value="Condensin complex subunit 1"/>
    <property type="match status" value="1"/>
</dbReference>
<dbReference type="InterPro" id="IPR032682">
    <property type="entry name" value="Cnd1_C"/>
</dbReference>
<evidence type="ECO:0000313" key="19">
    <source>
        <dbReference type="Proteomes" id="UP000678393"/>
    </source>
</evidence>
<evidence type="ECO:0000256" key="11">
    <source>
        <dbReference type="ARBA" id="ARBA00023067"/>
    </source>
</evidence>
<comment type="function">
    <text evidence="14">Regulatory subunit of the condensin complex, a complex required for conversion of interphase chromatin into mitotic-like condense chromosomes. The condensin complex probably introduces positive supercoils into relaxed DNA in the presence of type I topoisomerases and converts nicked DNA into positive knotted forms in the presence of type II topoisomerases.</text>
</comment>
<reference evidence="18" key="1">
    <citation type="submission" date="2021-04" db="EMBL/GenBank/DDBJ databases">
        <authorList>
            <consortium name="Molecular Ecology Group"/>
        </authorList>
    </citation>
    <scope>NUCLEOTIDE SEQUENCE</scope>
</reference>
<dbReference type="InterPro" id="IPR024324">
    <property type="entry name" value="Condensin_cplx_su1_N"/>
</dbReference>
<evidence type="ECO:0000256" key="12">
    <source>
        <dbReference type="ARBA" id="ARBA00023242"/>
    </source>
</evidence>
<dbReference type="Gene3D" id="1.25.10.10">
    <property type="entry name" value="Leucine-rich Repeat Variant"/>
    <property type="match status" value="2"/>
</dbReference>
<keyword evidence="12" id="KW-0539">Nucleus</keyword>
<evidence type="ECO:0000256" key="3">
    <source>
        <dbReference type="ARBA" id="ARBA00004496"/>
    </source>
</evidence>
<evidence type="ECO:0000256" key="15">
    <source>
        <dbReference type="SAM" id="MobiDB-lite"/>
    </source>
</evidence>
<evidence type="ECO:0000256" key="13">
    <source>
        <dbReference type="ARBA" id="ARBA00023306"/>
    </source>
</evidence>
<dbReference type="OrthoDB" id="436262at2759"/>
<dbReference type="GO" id="GO:0005737">
    <property type="term" value="C:cytoplasm"/>
    <property type="evidence" value="ECO:0007669"/>
    <property type="project" value="UniProtKB-SubCell"/>
</dbReference>
<evidence type="ECO:0000256" key="5">
    <source>
        <dbReference type="ARBA" id="ARBA00016064"/>
    </source>
</evidence>
<accession>A0A8S3YR91</accession>
<dbReference type="GO" id="GO:0000779">
    <property type="term" value="C:condensed chromosome, centromeric region"/>
    <property type="evidence" value="ECO:0007669"/>
    <property type="project" value="TreeGrafter"/>
</dbReference>
<dbReference type="SUPFAM" id="SSF48371">
    <property type="entry name" value="ARM repeat"/>
    <property type="match status" value="1"/>
</dbReference>
<keyword evidence="19" id="KW-1185">Reference proteome</keyword>
<feature type="region of interest" description="Disordered" evidence="15">
    <location>
        <begin position="1318"/>
        <end position="1419"/>
    </location>
</feature>
<feature type="region of interest" description="Disordered" evidence="15">
    <location>
        <begin position="951"/>
        <end position="979"/>
    </location>
</feature>
<comment type="similarity">
    <text evidence="4 14">Belongs to the CND1 (condensin subunit 1) family.</text>
</comment>
<dbReference type="GO" id="GO:0042393">
    <property type="term" value="F:histone binding"/>
    <property type="evidence" value="ECO:0007669"/>
    <property type="project" value="TreeGrafter"/>
</dbReference>
<keyword evidence="6" id="KW-0158">Chromosome</keyword>
<dbReference type="Proteomes" id="UP000678393">
    <property type="component" value="Unassembled WGS sequence"/>
</dbReference>
<evidence type="ECO:0000259" key="17">
    <source>
        <dbReference type="Pfam" id="PF12922"/>
    </source>
</evidence>
<evidence type="ECO:0000256" key="14">
    <source>
        <dbReference type="PIRNR" id="PIRNR017127"/>
    </source>
</evidence>
<keyword evidence="9 14" id="KW-0132">Cell division</keyword>
<evidence type="ECO:0000256" key="7">
    <source>
        <dbReference type="ARBA" id="ARBA00022490"/>
    </source>
</evidence>
<dbReference type="InterPro" id="IPR026971">
    <property type="entry name" value="CND1/NCAPD3"/>
</dbReference>
<proteinExistence type="inferred from homology"/>
<dbReference type="PIRSF" id="PIRSF017127">
    <property type="entry name" value="Condensin_D2"/>
    <property type="match status" value="1"/>
</dbReference>
<name>A0A8S3YR91_9EUPU</name>
<dbReference type="Pfam" id="PF12765">
    <property type="entry name" value="Cohesin_HEAT"/>
    <property type="match status" value="1"/>
</dbReference>
<dbReference type="InterPro" id="IPR016024">
    <property type="entry name" value="ARM-type_fold"/>
</dbReference>
<dbReference type="InterPro" id="IPR026003">
    <property type="entry name" value="Cohesin_HEAT"/>
</dbReference>
<dbReference type="GO" id="GO:0010032">
    <property type="term" value="P:meiotic chromosome condensation"/>
    <property type="evidence" value="ECO:0007669"/>
    <property type="project" value="TreeGrafter"/>
</dbReference>
<evidence type="ECO:0000259" key="16">
    <source>
        <dbReference type="Pfam" id="PF12717"/>
    </source>
</evidence>
<comment type="subcellular location">
    <subcellularLocation>
        <location evidence="2">Chromosome</location>
    </subcellularLocation>
    <subcellularLocation>
        <location evidence="3">Cytoplasm</location>
    </subcellularLocation>
    <subcellularLocation>
        <location evidence="1">Nucleus</location>
    </subcellularLocation>
</comment>
<evidence type="ECO:0000256" key="10">
    <source>
        <dbReference type="ARBA" id="ARBA00022776"/>
    </source>
</evidence>
<organism evidence="18 19">
    <name type="scientific">Candidula unifasciata</name>
    <dbReference type="NCBI Taxonomy" id="100452"/>
    <lineage>
        <taxon>Eukaryota</taxon>
        <taxon>Metazoa</taxon>
        <taxon>Spiralia</taxon>
        <taxon>Lophotrochozoa</taxon>
        <taxon>Mollusca</taxon>
        <taxon>Gastropoda</taxon>
        <taxon>Heterobranchia</taxon>
        <taxon>Euthyneura</taxon>
        <taxon>Panpulmonata</taxon>
        <taxon>Eupulmonata</taxon>
        <taxon>Stylommatophora</taxon>
        <taxon>Helicina</taxon>
        <taxon>Helicoidea</taxon>
        <taxon>Geomitridae</taxon>
        <taxon>Candidula</taxon>
    </lineage>
</organism>
<keyword evidence="7" id="KW-0963">Cytoplasm</keyword>
<evidence type="ECO:0000256" key="6">
    <source>
        <dbReference type="ARBA" id="ARBA00022454"/>
    </source>
</evidence>
<protein>
    <recommendedName>
        <fullName evidence="5 14">Condensin complex subunit 1</fullName>
    </recommendedName>
</protein>
<dbReference type="PANTHER" id="PTHR14222:SF2">
    <property type="entry name" value="CONDENSIN COMPLEX SUBUNIT 1"/>
    <property type="match status" value="1"/>
</dbReference>
<sequence>MEFIIPTTRDELMSRTGTNHYCVEDLLTVRQLPVALQAFKSTCKSNSKCVVEHFDTLFSLLCLHKDLDQNTREEAWTSLLKGCQTFCRSLETTLDESDLSREERFASLNALKMSCYLVCQFLEQLDSEAHRPNAVVAGKGRGKKSKPASDSMSMDWEFERQQGIQVLLSFIQLSITKLWDPPIAEEEFVSLISTCCYKLLENPSAAKVKDTVICIAHIIGHLIKRFNHGLGASLKMDQLLKHFEFLTSPLTQIVEILVKEHGCKSIVADIMREIGNADTKEAARDTTAAKAYALFLAELAEKMPAVVLPCLPLVVGLLDGESYTLRNGVLSMMGEILIKYLCKEELDDKLRATRDGLFEKLEDHIHDVNAFVRSKVLQIWLHVVTEKCLPLLRQESVMTLVVGRLNDKSSIVRKHAIQLVTALLKSNPFAAQLGIDDLQSNYEKEKALLEEMAPEPSASVSADSVSDKLKEEWSTLEKQLMEFLAAEDVFLPRDSTAASTLIGDDDALEGVLEKIVRFLQNGELREAVALMLASLDSFPDVPLFDAFGRKDASESFDESTEDSSGSKDNADKLASTLKEVFFLKGPVPSPTPDTSTTSNAGDDRMEAELVKQQTLVQYLRNSLTFARQVQQCIPVICQLLGSKNVTDVLEAVQFFVTSVEFGLSAGIVGLRRMMALVWSQEATVREAVVAAYRTLYLEPKEKNQRSVASSIVKNLASLVVGSNYGELTSLEALVSEFVKSGHIGHQVIKALWERFAMKSDAVSAQDARIAVNLLAMCAQAEPDIIKSNIEVLIQEGLGPRGEDDCLLAQGTFQALLKLSAAPKEKGKLAPEPFRLSSDHELANRIKTILVKGITDTASNYWIPMANQAVMVIYKLLESPDMVCAGLLREMGKVLLEICEAAKAEEGGDEAMKSSSVTCVLTRVLSFAGQVAFSQAVYMEVDVLTELKRRQAVSEESSRGGRRKSKGVTCNSKGKDAESELEEDMALAGASADDAEMEYIRKLCEQELLSTNSFLISLQPLLIAVCTNSAKFSDPDLQTAASLTLARFMLVSSQFCEPHLQLLFTILEKSSSSVIRSNLIISLGDLTFRFPNLIEPWTPHLYARLHDDSPLVRKTTLQVLTHLILNDMVKVKGQISELATCIVDHDEMISGLAKLFFHELAKKGNSLYNMPDIISRLSDPDIGVGEEDFQTIIKYIFSHIEKSKHCESLAEKLCHRFRATRTERQARDLSFCLLQLSYTEKGLSKLLENFACFADKLVDNDVYAHFCQILSKSKQFMRPEAKVTMEEFESKLEQAHTRGLEEGDVAIKASKASVVVGTRARGGKSKAAASKKKQMKKDDDEDDEEVDVHSPYKPRRGVRGQGKPAKPRYVIDSDDEDNDGDLFDLGKEGLDADDSFVTKPFGKRSKRGKVTLTPLQSPAS</sequence>
<dbReference type="GO" id="GO:0051301">
    <property type="term" value="P:cell division"/>
    <property type="evidence" value="ECO:0007669"/>
    <property type="project" value="UniProtKB-KW"/>
</dbReference>
<dbReference type="Pfam" id="PF12717">
    <property type="entry name" value="Cnd1"/>
    <property type="match status" value="1"/>
</dbReference>
<evidence type="ECO:0000256" key="4">
    <source>
        <dbReference type="ARBA" id="ARBA00009606"/>
    </source>
</evidence>
<evidence type="ECO:0000256" key="1">
    <source>
        <dbReference type="ARBA" id="ARBA00004123"/>
    </source>
</evidence>
<evidence type="ECO:0000256" key="9">
    <source>
        <dbReference type="ARBA" id="ARBA00022618"/>
    </source>
</evidence>
<evidence type="ECO:0000256" key="8">
    <source>
        <dbReference type="ARBA" id="ARBA00022553"/>
    </source>
</evidence>
<dbReference type="EMBL" id="CAJHNH020000479">
    <property type="protein sequence ID" value="CAG5117955.1"/>
    <property type="molecule type" value="Genomic_DNA"/>
</dbReference>
<dbReference type="GO" id="GO:0007076">
    <property type="term" value="P:mitotic chromosome condensation"/>
    <property type="evidence" value="ECO:0007669"/>
    <property type="project" value="InterPro"/>
</dbReference>
<feature type="compositionally biased region" description="Basic residues" evidence="15">
    <location>
        <begin position="1320"/>
        <end position="1334"/>
    </location>
</feature>
<evidence type="ECO:0000256" key="2">
    <source>
        <dbReference type="ARBA" id="ARBA00004286"/>
    </source>
</evidence>
<gene>
    <name evidence="18" type="ORF">CUNI_LOCUS3513</name>
</gene>
<feature type="domain" description="Condensin complex subunit 1 N-terminal" evidence="17">
    <location>
        <begin position="70"/>
        <end position="232"/>
    </location>
</feature>
<dbReference type="Pfam" id="PF12922">
    <property type="entry name" value="Cnd1_N"/>
    <property type="match status" value="1"/>
</dbReference>
<dbReference type="InterPro" id="IPR011989">
    <property type="entry name" value="ARM-like"/>
</dbReference>
<feature type="compositionally biased region" description="Acidic residues" evidence="15">
    <location>
        <begin position="1371"/>
        <end position="1381"/>
    </location>
</feature>
<feature type="domain" description="Condensin complex subunit 1 C-terminal" evidence="16">
    <location>
        <begin position="1073"/>
        <end position="1232"/>
    </location>
</feature>
<keyword evidence="13 14" id="KW-0131">Cell cycle</keyword>
<keyword evidence="10 14" id="KW-0498">Mitosis</keyword>
<dbReference type="PANTHER" id="PTHR14222">
    <property type="entry name" value="CONDENSIN"/>
    <property type="match status" value="1"/>
</dbReference>
<dbReference type="GO" id="GO:0000796">
    <property type="term" value="C:condensin complex"/>
    <property type="evidence" value="ECO:0007669"/>
    <property type="project" value="TreeGrafter"/>
</dbReference>